<evidence type="ECO:0000313" key="1">
    <source>
        <dbReference type="EMBL" id="MBY8889303.1"/>
    </source>
</evidence>
<name>A0ABS7R1G4_9ACTN</name>
<gene>
    <name evidence="1" type="ORF">K7472_31340</name>
</gene>
<organism evidence="1 2">
    <name type="scientific">Streptantibioticus parmotrematis</name>
    <dbReference type="NCBI Taxonomy" id="2873249"/>
    <lineage>
        <taxon>Bacteria</taxon>
        <taxon>Bacillati</taxon>
        <taxon>Actinomycetota</taxon>
        <taxon>Actinomycetes</taxon>
        <taxon>Kitasatosporales</taxon>
        <taxon>Streptomycetaceae</taxon>
        <taxon>Streptantibioticus</taxon>
    </lineage>
</organism>
<sequence>MTVQRRARMRFSRRDGLPRGFGSFAVLEAEDAAFGLLPVAEPDSYYRARRLQQLRIEGRHAALTPLDGPVKVVLYAMSCQESTLAEDLDRLETVARDRGWQVVRRYTDTSADAEPVLRPGWQQARGDAGSGLAHGILAVDRRAVSRADEPYERELRWLGERLTFLELLAPETAMEATR</sequence>
<proteinExistence type="predicted"/>
<dbReference type="RefSeq" id="WP_222982508.1">
    <property type="nucleotide sequence ID" value="NZ_JAINVZ010000040.1"/>
</dbReference>
<dbReference type="Proteomes" id="UP001198565">
    <property type="component" value="Unassembled WGS sequence"/>
</dbReference>
<comment type="caution">
    <text evidence="1">The sequence shown here is derived from an EMBL/GenBank/DDBJ whole genome shotgun (WGS) entry which is preliminary data.</text>
</comment>
<keyword evidence="2" id="KW-1185">Reference proteome</keyword>
<reference evidence="1 2" key="1">
    <citation type="submission" date="2021-08" db="EMBL/GenBank/DDBJ databases">
        <title>Streptomyces sp. PTM05 isolated from lichen.</title>
        <authorList>
            <person name="Somphong A."/>
            <person name="Phongsopitanun W."/>
            <person name="Tanasupawat S."/>
        </authorList>
    </citation>
    <scope>NUCLEOTIDE SEQUENCE [LARGE SCALE GENOMIC DNA]</scope>
    <source>
        <strain evidence="1 2">Ptm05</strain>
    </source>
</reference>
<dbReference type="EMBL" id="JAINVZ010000040">
    <property type="protein sequence ID" value="MBY8889303.1"/>
    <property type="molecule type" value="Genomic_DNA"/>
</dbReference>
<evidence type="ECO:0000313" key="2">
    <source>
        <dbReference type="Proteomes" id="UP001198565"/>
    </source>
</evidence>
<protein>
    <submittedName>
        <fullName evidence="1">Recombinase family protein</fullName>
    </submittedName>
</protein>
<accession>A0ABS7R1G4</accession>